<dbReference type="GO" id="GO:0003676">
    <property type="term" value="F:nucleic acid binding"/>
    <property type="evidence" value="ECO:0007669"/>
    <property type="project" value="InterPro"/>
</dbReference>
<dbReference type="AlphaFoldDB" id="A0AAV8XWF9"/>
<organism evidence="1 2">
    <name type="scientific">Aromia moschata</name>
    <dbReference type="NCBI Taxonomy" id="1265417"/>
    <lineage>
        <taxon>Eukaryota</taxon>
        <taxon>Metazoa</taxon>
        <taxon>Ecdysozoa</taxon>
        <taxon>Arthropoda</taxon>
        <taxon>Hexapoda</taxon>
        <taxon>Insecta</taxon>
        <taxon>Pterygota</taxon>
        <taxon>Neoptera</taxon>
        <taxon>Endopterygota</taxon>
        <taxon>Coleoptera</taxon>
        <taxon>Polyphaga</taxon>
        <taxon>Cucujiformia</taxon>
        <taxon>Chrysomeloidea</taxon>
        <taxon>Cerambycidae</taxon>
        <taxon>Cerambycinae</taxon>
        <taxon>Callichromatini</taxon>
        <taxon>Aromia</taxon>
    </lineage>
</organism>
<dbReference type="PANTHER" id="PTHR47326">
    <property type="entry name" value="TRANSPOSABLE ELEMENT TC3 TRANSPOSASE-LIKE PROTEIN"/>
    <property type="match status" value="1"/>
</dbReference>
<protein>
    <recommendedName>
        <fullName evidence="3">Transposase</fullName>
    </recommendedName>
</protein>
<reference evidence="1" key="1">
    <citation type="journal article" date="2023" name="Insect Mol. Biol.">
        <title>Genome sequencing provides insights into the evolution of gene families encoding plant cell wall-degrading enzymes in longhorned beetles.</title>
        <authorList>
            <person name="Shin N.R."/>
            <person name="Okamura Y."/>
            <person name="Kirsch R."/>
            <person name="Pauchet Y."/>
        </authorList>
    </citation>
    <scope>NUCLEOTIDE SEQUENCE</scope>
    <source>
        <strain evidence="1">AMC_N1</strain>
    </source>
</reference>
<dbReference type="InterPro" id="IPR036397">
    <property type="entry name" value="RNaseH_sf"/>
</dbReference>
<evidence type="ECO:0000313" key="2">
    <source>
        <dbReference type="Proteomes" id="UP001162162"/>
    </source>
</evidence>
<dbReference type="EMBL" id="JAPWTK010000296">
    <property type="protein sequence ID" value="KAJ8943217.1"/>
    <property type="molecule type" value="Genomic_DNA"/>
</dbReference>
<dbReference type="Gene3D" id="3.30.420.10">
    <property type="entry name" value="Ribonuclease H-like superfamily/Ribonuclease H"/>
    <property type="match status" value="1"/>
</dbReference>
<evidence type="ECO:0008006" key="3">
    <source>
        <dbReference type="Google" id="ProtNLM"/>
    </source>
</evidence>
<keyword evidence="2" id="KW-1185">Reference proteome</keyword>
<dbReference type="PANTHER" id="PTHR47326:SF1">
    <property type="entry name" value="HTH PSQ-TYPE DOMAIN-CONTAINING PROTEIN"/>
    <property type="match status" value="1"/>
</dbReference>
<accession>A0AAV8XWF9</accession>
<comment type="caution">
    <text evidence="1">The sequence shown here is derived from an EMBL/GenBank/DDBJ whole genome shotgun (WGS) entry which is preliminary data.</text>
</comment>
<evidence type="ECO:0000313" key="1">
    <source>
        <dbReference type="EMBL" id="KAJ8943217.1"/>
    </source>
</evidence>
<sequence>MTVIADIPYRRIKTYYSADDWLQRQNTNAGLSCSPISRNISRVAADISRYRNDDQKLDVMLMLEENPHRSSRQTASALNISHSSILRVGAWAGADLSLPKMHPYKLVPTNVLAKDDFDRRILFCGQMMQTIDDNTLQIENVLFSDESTFILHGHVNRQNCRYWSRENPHWMRELLRKTLRKLMFGQEYLEKILLVPSSLTSI</sequence>
<proteinExistence type="predicted"/>
<gene>
    <name evidence="1" type="ORF">NQ318_016730</name>
</gene>
<dbReference type="Proteomes" id="UP001162162">
    <property type="component" value="Unassembled WGS sequence"/>
</dbReference>
<name>A0AAV8XWF9_9CUCU</name>